<accession>A0A023GYC7</accession>
<reference evidence="10" key="1">
    <citation type="submission" date="2012-06" db="EMBL/GenBank/DDBJ databases">
        <authorList>
            <person name="Hao G.J."/>
            <person name="Wang C.L."/>
        </authorList>
    </citation>
    <scope>NUCLEOTIDE SEQUENCE</scope>
</reference>
<keyword evidence="8" id="KW-0732">Signal</keyword>
<organism evidence="10">
    <name type="scientific">Portunus trituberculatus</name>
    <name type="common">Swimming crab</name>
    <name type="synonym">Neptunus trituberculatus</name>
    <dbReference type="NCBI Taxonomy" id="210409"/>
    <lineage>
        <taxon>Eukaryota</taxon>
        <taxon>Metazoa</taxon>
        <taxon>Ecdysozoa</taxon>
        <taxon>Arthropoda</taxon>
        <taxon>Crustacea</taxon>
        <taxon>Multicrustacea</taxon>
        <taxon>Malacostraca</taxon>
        <taxon>Eumalacostraca</taxon>
        <taxon>Eucarida</taxon>
        <taxon>Decapoda</taxon>
        <taxon>Pleocyemata</taxon>
        <taxon>Brachyura</taxon>
        <taxon>Eubrachyura</taxon>
        <taxon>Portunoidea</taxon>
        <taxon>Portunidae</taxon>
        <taxon>Portuninae</taxon>
        <taxon>Portunus</taxon>
    </lineage>
</organism>
<keyword evidence="6" id="KW-0378">Hydrolase</keyword>
<comment type="similarity">
    <text evidence="2 7">Belongs to the glycosyl hydrolase 22 family.</text>
</comment>
<dbReference type="OrthoDB" id="17373at2759"/>
<dbReference type="PROSITE" id="PS00128">
    <property type="entry name" value="GLYCOSYL_HYDROL_F22_1"/>
    <property type="match status" value="1"/>
</dbReference>
<dbReference type="InterPro" id="IPR023346">
    <property type="entry name" value="Lysozyme-like_dom_sf"/>
</dbReference>
<dbReference type="InterPro" id="IPR019799">
    <property type="entry name" value="Glyco_hydro_22_CS"/>
</dbReference>
<keyword evidence="4" id="KW-0929">Antimicrobial</keyword>
<dbReference type="SMART" id="SM00263">
    <property type="entry name" value="LYZ1"/>
    <property type="match status" value="1"/>
</dbReference>
<evidence type="ECO:0000256" key="5">
    <source>
        <dbReference type="ARBA" id="ARBA00023157"/>
    </source>
</evidence>
<keyword evidence="5" id="KW-1015">Disulfide bond</keyword>
<keyword evidence="6" id="KW-0326">Glycosidase</keyword>
<dbReference type="PROSITE" id="PS51348">
    <property type="entry name" value="GLYCOSYL_HYDROL_F22_2"/>
    <property type="match status" value="1"/>
</dbReference>
<dbReference type="SUPFAM" id="SSF53955">
    <property type="entry name" value="Lysozyme-like"/>
    <property type="match status" value="1"/>
</dbReference>
<evidence type="ECO:0000256" key="1">
    <source>
        <dbReference type="ARBA" id="ARBA00000632"/>
    </source>
</evidence>
<name>A0A023GYC7_PORTR</name>
<comment type="catalytic activity">
    <reaction evidence="1">
        <text>Hydrolysis of (1-&gt;4)-beta-linkages between N-acetylmuramic acid and N-acetyl-D-glucosamine residues in a peptidoglycan and between N-acetyl-D-glucosamine residues in chitodextrins.</text>
        <dbReference type="EC" id="3.2.1.17"/>
    </reaction>
</comment>
<dbReference type="Gene3D" id="1.10.530.10">
    <property type="match status" value="1"/>
</dbReference>
<evidence type="ECO:0000256" key="7">
    <source>
        <dbReference type="RuleBase" id="RU004440"/>
    </source>
</evidence>
<dbReference type="GO" id="GO:0031640">
    <property type="term" value="P:killing of cells of another organism"/>
    <property type="evidence" value="ECO:0007669"/>
    <property type="project" value="UniProtKB-KW"/>
</dbReference>
<dbReference type="AlphaFoldDB" id="A0A023GYC7"/>
<evidence type="ECO:0000256" key="4">
    <source>
        <dbReference type="ARBA" id="ARBA00022638"/>
    </source>
</evidence>
<evidence type="ECO:0000256" key="6">
    <source>
        <dbReference type="ARBA" id="ARBA00023295"/>
    </source>
</evidence>
<dbReference type="Pfam" id="PF00062">
    <property type="entry name" value="Lys"/>
    <property type="match status" value="1"/>
</dbReference>
<dbReference type="FunFam" id="1.10.530.10:FF:000001">
    <property type="entry name" value="Lysozyme C"/>
    <property type="match status" value="1"/>
</dbReference>
<keyword evidence="4" id="KW-0081">Bacteriolytic enzyme</keyword>
<evidence type="ECO:0000256" key="3">
    <source>
        <dbReference type="ARBA" id="ARBA00012732"/>
    </source>
</evidence>
<dbReference type="GO" id="GO:0042742">
    <property type="term" value="P:defense response to bacterium"/>
    <property type="evidence" value="ECO:0007669"/>
    <property type="project" value="UniProtKB-KW"/>
</dbReference>
<evidence type="ECO:0000313" key="10">
    <source>
        <dbReference type="EMBL" id="AFQ31614.1"/>
    </source>
</evidence>
<evidence type="ECO:0000256" key="2">
    <source>
        <dbReference type="ARBA" id="ARBA00010859"/>
    </source>
</evidence>
<evidence type="ECO:0000259" key="9">
    <source>
        <dbReference type="PROSITE" id="PS00128"/>
    </source>
</evidence>
<dbReference type="EMBL" id="JX163302">
    <property type="protein sequence ID" value="AFQ31614.1"/>
    <property type="molecule type" value="Genomic_DNA"/>
</dbReference>
<dbReference type="GO" id="GO:0003796">
    <property type="term" value="F:lysozyme activity"/>
    <property type="evidence" value="ECO:0007669"/>
    <property type="project" value="UniProtKB-EC"/>
</dbReference>
<dbReference type="CDD" id="cd16899">
    <property type="entry name" value="LYZ_C_invert"/>
    <property type="match status" value="1"/>
</dbReference>
<feature type="chain" id="PRO_5001519091" description="lysozyme" evidence="8">
    <location>
        <begin position="19"/>
        <end position="223"/>
    </location>
</feature>
<dbReference type="InterPro" id="IPR001916">
    <property type="entry name" value="Glyco_hydro_22"/>
</dbReference>
<gene>
    <name evidence="10" type="primary">LZM</name>
</gene>
<feature type="domain" description="Glycosyl hydrolases family 22 (GH22)" evidence="9">
    <location>
        <begin position="89"/>
        <end position="107"/>
    </location>
</feature>
<dbReference type="PRINTS" id="PR00135">
    <property type="entry name" value="LYZLACT"/>
</dbReference>
<evidence type="ECO:0000256" key="8">
    <source>
        <dbReference type="SAM" id="SignalP"/>
    </source>
</evidence>
<sequence length="223" mass="25646">MSRLPVLLLVMCASLVVGKIYDKCDLADELERKHGVLKEDVKKWVCIAQYESTFNTKAHNKQNSDGSQDYGLFQLDNKYWCGNTHKNECNMPCEALLDEDITDDVRCMKKIIRETEKWKGKGTGLTAWVAYVNRCKDRNLDEYMADCPNYSGTSNLLPVRQVSAGDSPPRTENIQEDSEPIINSARVPIRPKVISNMHPIYIPVPMYSPYMLPRPSRFFYQRN</sequence>
<dbReference type="EC" id="3.2.1.17" evidence="3"/>
<dbReference type="PANTHER" id="PTHR11407:SF63">
    <property type="entry name" value="LYSOZYME C"/>
    <property type="match status" value="1"/>
</dbReference>
<protein>
    <recommendedName>
        <fullName evidence="3">lysozyme</fullName>
        <ecNumber evidence="3">3.2.1.17</ecNumber>
    </recommendedName>
</protein>
<dbReference type="PANTHER" id="PTHR11407">
    <property type="entry name" value="LYSOZYME C"/>
    <property type="match status" value="1"/>
</dbReference>
<proteinExistence type="inferred from homology"/>
<feature type="signal peptide" evidence="8">
    <location>
        <begin position="1"/>
        <end position="18"/>
    </location>
</feature>